<accession>A0A7R8ZP58</accession>
<organism evidence="1">
    <name type="scientific">Cyprideis torosa</name>
    <dbReference type="NCBI Taxonomy" id="163714"/>
    <lineage>
        <taxon>Eukaryota</taxon>
        <taxon>Metazoa</taxon>
        <taxon>Ecdysozoa</taxon>
        <taxon>Arthropoda</taxon>
        <taxon>Crustacea</taxon>
        <taxon>Oligostraca</taxon>
        <taxon>Ostracoda</taxon>
        <taxon>Podocopa</taxon>
        <taxon>Podocopida</taxon>
        <taxon>Cytherocopina</taxon>
        <taxon>Cytheroidea</taxon>
        <taxon>Cytherideidae</taxon>
        <taxon>Cyprideis</taxon>
    </lineage>
</organism>
<dbReference type="AlphaFoldDB" id="A0A7R8ZP58"/>
<dbReference type="EMBL" id="OB663995">
    <property type="protein sequence ID" value="CAD7231898.1"/>
    <property type="molecule type" value="Genomic_DNA"/>
</dbReference>
<gene>
    <name evidence="1" type="ORF">CTOB1V02_LOCUS9741</name>
</gene>
<sequence>MVMDSVVVWNPSFKHFQIWIPKNLQLKDPLDSRALSALYRKHRPLYDELVQRTSGEKISDLRRKNLQRDNYMRLRGTKNSSEPLDWKHCLLDSLKNCENIQRQLQDERLRIMAMHEEATAEAEKLMNLKNELLRESLEIEAISATHKEVDRHSSALQTLRKSLNQGKTRLVGQGPPEKQTDVRARLTDKKKADLRSMLEMFQKKAVSKTWKGLSTLTLEALMKPNPLVQASTKKLRDRFDDLMNMKDCLAHVLFFTEEYQLLLHKFDRNGAKFSCKAPAMYPGERDSLEAVGHEELPDDIIQHFLMENEMYKLPTSDMAGEFPLDIDLRMRIVENESDHALEQGGGGWLKSIHQQDEYMRDVILQPFYFEPIARGQRFRELADMERNQIHAQIRDKFLNAAEDGPDRKLREEALDILETKIRAEAKKERIARMEVSIAHMEKLTAQRAEEKKRVKAVLLPRRNFHSTLLAVRSKLNPDPSHFDRCKEVLQEVKDLAAQFKQELANLSLVYTGTELIDCITGTNWASFISIPVSPWLNGDLDELRKKAEATVESLWESVKLKKELDQIVDGWKQKAETIETFLTSLDLPPRVAKGLQVYKEFLKAAAEKAHV</sequence>
<name>A0A7R8ZP58_9CRUS</name>
<protein>
    <submittedName>
        <fullName evidence="1">Uncharacterized protein</fullName>
    </submittedName>
</protein>
<evidence type="ECO:0000313" key="1">
    <source>
        <dbReference type="EMBL" id="CAD7231898.1"/>
    </source>
</evidence>
<reference evidence="1" key="1">
    <citation type="submission" date="2020-11" db="EMBL/GenBank/DDBJ databases">
        <authorList>
            <person name="Tran Van P."/>
        </authorList>
    </citation>
    <scope>NUCLEOTIDE SEQUENCE</scope>
</reference>
<proteinExistence type="predicted"/>